<dbReference type="GO" id="GO:0032259">
    <property type="term" value="P:methylation"/>
    <property type="evidence" value="ECO:0007669"/>
    <property type="project" value="UniProtKB-KW"/>
</dbReference>
<evidence type="ECO:0000313" key="4">
    <source>
        <dbReference type="Proteomes" id="UP000427636"/>
    </source>
</evidence>
<dbReference type="EMBL" id="CP046313">
    <property type="protein sequence ID" value="QGS07565.1"/>
    <property type="molecule type" value="Genomic_DNA"/>
</dbReference>
<dbReference type="Proteomes" id="UP000427636">
    <property type="component" value="Chromosome"/>
</dbReference>
<dbReference type="CDD" id="cd02440">
    <property type="entry name" value="AdoMet_MTases"/>
    <property type="match status" value="1"/>
</dbReference>
<keyword evidence="1" id="KW-0808">Transferase</keyword>
<keyword evidence="1" id="KW-0489">Methyltransferase</keyword>
<gene>
    <name evidence="1" type="ORF">CJ218_06350</name>
    <name evidence="2" type="ORF">FOC50_04475</name>
</gene>
<dbReference type="Gene3D" id="3.40.50.150">
    <property type="entry name" value="Vaccinia Virus protein VP39"/>
    <property type="match status" value="1"/>
</dbReference>
<dbReference type="SUPFAM" id="SSF53335">
    <property type="entry name" value="S-adenosyl-L-methionine-dependent methyltransferases"/>
    <property type="match status" value="1"/>
</dbReference>
<name>A0A2N6SE60_9BACL</name>
<dbReference type="RefSeq" id="WP_006364705.1">
    <property type="nucleotide sequence ID" value="NZ_CAUTAO010000015.1"/>
</dbReference>
<sequence length="267" mass="31729">MENYNNDKNTYITRMNKTALSKFDVLKPYLKKKTKVLDYGSGISPEFIKSVQQTGAKYYAYDISPTVQNELANLNIDVITDENLAKSKEKYDIIFMSSVFHEIISYMSRPERTKVLKQIYRNLKKDGKLIIRDWTNNNSDNPYTINTKSEKASKEVDRWVKKLKENSIIQNVEKINNKEYKTTEKEAYEVIFHVVWGLQSLERESKEEYNIQDYLEKWLLKPLNFKVSSVIEEKDESYLQYLQKYFKLDEVPFNTKCILVLEKEELR</sequence>
<dbReference type="GeneID" id="84802495"/>
<accession>A0A2N6SE60</accession>
<dbReference type="AlphaFoldDB" id="A0A2N6SE60"/>
<reference evidence="1 3" key="1">
    <citation type="submission" date="2017-09" db="EMBL/GenBank/DDBJ databases">
        <title>Bacterial strain isolated from the female urinary microbiota.</title>
        <authorList>
            <person name="Thomas-White K."/>
            <person name="Kumar N."/>
            <person name="Forster S."/>
            <person name="Putonti C."/>
            <person name="Lawley T."/>
            <person name="Wolfe A.J."/>
        </authorList>
    </citation>
    <scope>NUCLEOTIDE SEQUENCE [LARGE SCALE GENOMIC DNA]</scope>
    <source>
        <strain evidence="1 3">UMB0186</strain>
    </source>
</reference>
<dbReference type="STRING" id="84135.GCA_001052115_01170"/>
<keyword evidence="4" id="KW-1185">Reference proteome</keyword>
<dbReference type="Proteomes" id="UP000235670">
    <property type="component" value="Unassembled WGS sequence"/>
</dbReference>
<protein>
    <submittedName>
        <fullName evidence="1">Class I SAM-dependent methyltransferase</fullName>
    </submittedName>
    <submittedName>
        <fullName evidence="2">Methyltransferase domain-containing protein</fullName>
    </submittedName>
</protein>
<dbReference type="Pfam" id="PF13489">
    <property type="entry name" value="Methyltransf_23"/>
    <property type="match status" value="1"/>
</dbReference>
<proteinExistence type="predicted"/>
<evidence type="ECO:0000313" key="2">
    <source>
        <dbReference type="EMBL" id="QGS07565.1"/>
    </source>
</evidence>
<dbReference type="GO" id="GO:0008168">
    <property type="term" value="F:methyltransferase activity"/>
    <property type="evidence" value="ECO:0007669"/>
    <property type="project" value="UniProtKB-KW"/>
</dbReference>
<evidence type="ECO:0000313" key="3">
    <source>
        <dbReference type="Proteomes" id="UP000235670"/>
    </source>
</evidence>
<dbReference type="EMBL" id="PNGT01000006">
    <property type="protein sequence ID" value="PMC52213.1"/>
    <property type="molecule type" value="Genomic_DNA"/>
</dbReference>
<dbReference type="OrthoDB" id="9760689at2"/>
<dbReference type="InterPro" id="IPR029063">
    <property type="entry name" value="SAM-dependent_MTases_sf"/>
</dbReference>
<reference evidence="2 4" key="2">
    <citation type="submission" date="2019-11" db="EMBL/GenBank/DDBJ databases">
        <title>FDA dAtabase for Regulatory Grade micrObial Sequences (FDA-ARGOS): Supporting development and validation of Infectious Disease Dx tests.</title>
        <authorList>
            <person name="Turner S."/>
            <person name="Byrd R."/>
            <person name="Tallon L."/>
            <person name="Sadzewicz L."/>
            <person name="Vavikolanu K."/>
            <person name="Mehta A."/>
            <person name="Aluvathingal J."/>
            <person name="Nadendla S."/>
            <person name="Myers T."/>
            <person name="Yan Y."/>
            <person name="Sichtig H."/>
        </authorList>
    </citation>
    <scope>NUCLEOTIDE SEQUENCE [LARGE SCALE GENOMIC DNA]</scope>
    <source>
        <strain evidence="2 4">FDAARGOS_742</strain>
    </source>
</reference>
<organism evidence="1 3">
    <name type="scientific">Gemella sanguinis</name>
    <dbReference type="NCBI Taxonomy" id="84135"/>
    <lineage>
        <taxon>Bacteria</taxon>
        <taxon>Bacillati</taxon>
        <taxon>Bacillota</taxon>
        <taxon>Bacilli</taxon>
        <taxon>Bacillales</taxon>
        <taxon>Gemellaceae</taxon>
        <taxon>Gemella</taxon>
    </lineage>
</organism>
<evidence type="ECO:0000313" key="1">
    <source>
        <dbReference type="EMBL" id="PMC52213.1"/>
    </source>
</evidence>